<protein>
    <submittedName>
        <fullName evidence="1">Sugar ABC transporter substrate-binding protein</fullName>
    </submittedName>
</protein>
<organism evidence="1 2">
    <name type="scientific">Paenibacillus baekrokdamisoli</name>
    <dbReference type="NCBI Taxonomy" id="1712516"/>
    <lineage>
        <taxon>Bacteria</taxon>
        <taxon>Bacillati</taxon>
        <taxon>Bacillota</taxon>
        <taxon>Bacilli</taxon>
        <taxon>Bacillales</taxon>
        <taxon>Paenibacillaceae</taxon>
        <taxon>Paenibacillus</taxon>
    </lineage>
</organism>
<dbReference type="RefSeq" id="WP_164522800.1">
    <property type="nucleotide sequence ID" value="NZ_AP019308.1"/>
</dbReference>
<evidence type="ECO:0000313" key="2">
    <source>
        <dbReference type="Proteomes" id="UP000275368"/>
    </source>
</evidence>
<accession>A0A3G9IRY7</accession>
<gene>
    <name evidence="1" type="ORF">Back11_29720</name>
</gene>
<dbReference type="Pfam" id="PF01547">
    <property type="entry name" value="SBP_bac_1"/>
    <property type="match status" value="1"/>
</dbReference>
<reference evidence="1 2" key="1">
    <citation type="submission" date="2018-11" db="EMBL/GenBank/DDBJ databases">
        <title>Complete genome sequence of Paenibacillus baekrokdamisoli strain KCTC 33723.</title>
        <authorList>
            <person name="Kang S.W."/>
            <person name="Lee K.C."/>
            <person name="Kim K.K."/>
            <person name="Kim J.S."/>
            <person name="Kim D.S."/>
            <person name="Ko S.H."/>
            <person name="Yang S.H."/>
            <person name="Lee J.S."/>
        </authorList>
    </citation>
    <scope>NUCLEOTIDE SEQUENCE [LARGE SCALE GENOMIC DNA]</scope>
    <source>
        <strain evidence="1 2">KCTC 33723</strain>
    </source>
</reference>
<dbReference type="KEGG" id="pbk:Back11_29720"/>
<name>A0A3G9IRY7_9BACL</name>
<proteinExistence type="predicted"/>
<dbReference type="EMBL" id="AP019308">
    <property type="protein sequence ID" value="BBH21627.1"/>
    <property type="molecule type" value="Genomic_DNA"/>
</dbReference>
<dbReference type="SUPFAM" id="SSF53850">
    <property type="entry name" value="Periplasmic binding protein-like II"/>
    <property type="match status" value="1"/>
</dbReference>
<sequence>MSITTIKFTTQFENLNDLIQAKASFEQKHPDVQIDIEQVTDNFESLRAFNSDAPPDIMDSGGWALCLKEGLFIDLMPCVREIDGLEEDLNAGILGVALQDDKLTGLPIDISVPLILINKAMFDRAGLPYPTDDWTWDEMIELGKKLTIRDDQGLATQFGFGTGVDIEYFEPFVMRNGGRYLSPDGRTARGYVDSPATIEAFKKVVDMFRVHHINRNPGEPSGAGELHQGFAMVFAFTWFTGGLIHHNIDDHFEVVGLPRMPGEEEANMIYMGGCGITTKSQHPDLAWAFLRHYILERPERFQQANVLPLTYSLAQQSGMTENKFWQRYLKELEVVQTSGFYLNERWNSSRQLINQDMERMILDGDDVGQLLRSWTRYA</sequence>
<evidence type="ECO:0000313" key="1">
    <source>
        <dbReference type="EMBL" id="BBH21627.1"/>
    </source>
</evidence>
<dbReference type="Proteomes" id="UP000275368">
    <property type="component" value="Chromosome"/>
</dbReference>
<dbReference type="PANTHER" id="PTHR43649">
    <property type="entry name" value="ARABINOSE-BINDING PROTEIN-RELATED"/>
    <property type="match status" value="1"/>
</dbReference>
<dbReference type="InterPro" id="IPR050490">
    <property type="entry name" value="Bact_solute-bd_prot1"/>
</dbReference>
<dbReference type="InterPro" id="IPR006059">
    <property type="entry name" value="SBP"/>
</dbReference>
<dbReference type="Gene3D" id="3.40.190.10">
    <property type="entry name" value="Periplasmic binding protein-like II"/>
    <property type="match status" value="1"/>
</dbReference>
<keyword evidence="2" id="KW-1185">Reference proteome</keyword>
<dbReference type="PANTHER" id="PTHR43649:SF12">
    <property type="entry name" value="DIACETYLCHITOBIOSE BINDING PROTEIN DASA"/>
    <property type="match status" value="1"/>
</dbReference>
<dbReference type="AlphaFoldDB" id="A0A3G9IRY7"/>